<evidence type="ECO:0000313" key="4">
    <source>
        <dbReference type="Proteomes" id="UP001597438"/>
    </source>
</evidence>
<evidence type="ECO:0000259" key="2">
    <source>
        <dbReference type="PROSITE" id="PS50943"/>
    </source>
</evidence>
<feature type="domain" description="HTH cro/C1-type" evidence="2">
    <location>
        <begin position="9"/>
        <end position="63"/>
    </location>
</feature>
<dbReference type="SMART" id="SM00530">
    <property type="entry name" value="HTH_XRE"/>
    <property type="match status" value="1"/>
</dbReference>
<dbReference type="Gene3D" id="1.10.260.40">
    <property type="entry name" value="lambda repressor-like DNA-binding domains"/>
    <property type="match status" value="1"/>
</dbReference>
<dbReference type="PANTHER" id="PTHR46558:SF4">
    <property type="entry name" value="DNA-BIDING PHAGE PROTEIN"/>
    <property type="match status" value="1"/>
</dbReference>
<reference evidence="4" key="1">
    <citation type="journal article" date="2019" name="Int. J. Syst. Evol. Microbiol.">
        <title>The Global Catalogue of Microorganisms (GCM) 10K type strain sequencing project: providing services to taxonomists for standard genome sequencing and annotation.</title>
        <authorList>
            <consortium name="The Broad Institute Genomics Platform"/>
            <consortium name="The Broad Institute Genome Sequencing Center for Infectious Disease"/>
            <person name="Wu L."/>
            <person name="Ma J."/>
        </authorList>
    </citation>
    <scope>NUCLEOTIDE SEQUENCE [LARGE SCALE GENOMIC DNA]</scope>
    <source>
        <strain evidence="4">KCTC 52925</strain>
    </source>
</reference>
<dbReference type="CDD" id="cd00093">
    <property type="entry name" value="HTH_XRE"/>
    <property type="match status" value="1"/>
</dbReference>
<dbReference type="Proteomes" id="UP001597438">
    <property type="component" value="Unassembled WGS sequence"/>
</dbReference>
<proteinExistence type="predicted"/>
<keyword evidence="4" id="KW-1185">Reference proteome</keyword>
<evidence type="ECO:0000256" key="1">
    <source>
        <dbReference type="ARBA" id="ARBA00023125"/>
    </source>
</evidence>
<dbReference type="Pfam" id="PF01381">
    <property type="entry name" value="HTH_3"/>
    <property type="match status" value="1"/>
</dbReference>
<comment type="caution">
    <text evidence="3">The sequence shown here is derived from an EMBL/GenBank/DDBJ whole genome shotgun (WGS) entry which is preliminary data.</text>
</comment>
<dbReference type="InterPro" id="IPR001387">
    <property type="entry name" value="Cro/C1-type_HTH"/>
</dbReference>
<name>A0ABW5XBC5_9FLAO</name>
<organism evidence="3 4">
    <name type="scientific">Christiangramia antarctica</name>
    <dbReference type="NCBI Taxonomy" id="2058158"/>
    <lineage>
        <taxon>Bacteria</taxon>
        <taxon>Pseudomonadati</taxon>
        <taxon>Bacteroidota</taxon>
        <taxon>Flavobacteriia</taxon>
        <taxon>Flavobacteriales</taxon>
        <taxon>Flavobacteriaceae</taxon>
        <taxon>Christiangramia</taxon>
    </lineage>
</organism>
<dbReference type="RefSeq" id="WP_251742557.1">
    <property type="nucleotide sequence ID" value="NZ_JBHUOJ010000040.1"/>
</dbReference>
<evidence type="ECO:0000313" key="3">
    <source>
        <dbReference type="EMBL" id="MFD2835465.1"/>
    </source>
</evidence>
<sequence>MNAIIGEKLRRYRKQKGYTQEQAADYLKISQSAYARMESGESNSWAVHIEGICEVFEISPEELLRSDAVIINNNQQGGNSAYFINQVLSEKLIEQYEARLKEKDEIIKLLKNK</sequence>
<keyword evidence="1" id="KW-0238">DNA-binding</keyword>
<protein>
    <submittedName>
        <fullName evidence="3">Helix-turn-helix domain-containing protein</fullName>
    </submittedName>
</protein>
<dbReference type="SUPFAM" id="SSF47413">
    <property type="entry name" value="lambda repressor-like DNA-binding domains"/>
    <property type="match status" value="1"/>
</dbReference>
<dbReference type="PANTHER" id="PTHR46558">
    <property type="entry name" value="TRACRIPTIONAL REGULATORY PROTEIN-RELATED-RELATED"/>
    <property type="match status" value="1"/>
</dbReference>
<dbReference type="EMBL" id="JBHUOJ010000040">
    <property type="protein sequence ID" value="MFD2835465.1"/>
    <property type="molecule type" value="Genomic_DNA"/>
</dbReference>
<gene>
    <name evidence="3" type="ORF">ACFSYS_19390</name>
</gene>
<accession>A0ABW5XBC5</accession>
<dbReference type="InterPro" id="IPR010982">
    <property type="entry name" value="Lambda_DNA-bd_dom_sf"/>
</dbReference>
<dbReference type="PROSITE" id="PS50943">
    <property type="entry name" value="HTH_CROC1"/>
    <property type="match status" value="1"/>
</dbReference>